<dbReference type="AlphaFoldDB" id="A0A397HRD9"/>
<dbReference type="EMBL" id="PQFF01000298">
    <property type="protein sequence ID" value="RHZ64156.1"/>
    <property type="molecule type" value="Genomic_DNA"/>
</dbReference>
<sequence length="591" mass="67327">MSEHHPEMNGNSSPQEEIPQYLNGISNKEISIVEINNYEFDYPRVSPHYNQYFENYGPNHVYMPSNEAIDRSINDRESVIEESPNGRYGRLNTILGKGAYKVVYKAIDREEGYEVAWNCFQTTKAEFNDLSQEIKILKQVRHPNIINFHDCWYKDQEFIFVTELMTSGTLREYIRKLSLPNMKIVKRWSRQILKGLIYLHSHNPPIIHRDIKCDNIFINGAHGEVKIGDMGTAKMKLGKKYTVIGTPEFMAPEMYEEKGYNEKVDIYAFGMCLLEMVTGEYPYIECKNAAQIYKKVTSGTKPESLKKVTDQEILDLIGHCLDTENERYTAQQIMDHPFLTVEPEVVLITADEAKTQLTLQVVFKGMDKLSVKFQFNVERDTAEEVVNEMIEEQVLPDKYQQLITHEINRILRDINKQSIEDDKKEEHKIPWPTAPGTPPYHIALSPHLGPSKSSHGSAPSAPSSISLERESPGNTLSSHPTESSPRKNSISGISGVSGVPGQEWTQDMEDSLPVKEYPDNTPIKDFVRETALATNRDPEKAEEWSKKLLSQDFVTVGDLRALIDEDWQGIGLTVFAFRALKNALDASKSKG</sequence>
<keyword evidence="4" id="KW-1185">Reference proteome</keyword>
<dbReference type="GO" id="GO:0005524">
    <property type="term" value="F:ATP binding"/>
    <property type="evidence" value="ECO:0007669"/>
    <property type="project" value="InterPro"/>
</dbReference>
<gene>
    <name evidence="3" type="ORF">Glove_326g113</name>
</gene>
<dbReference type="SUPFAM" id="SSF56112">
    <property type="entry name" value="Protein kinase-like (PK-like)"/>
    <property type="match status" value="1"/>
</dbReference>
<dbReference type="InterPro" id="IPR011009">
    <property type="entry name" value="Kinase-like_dom_sf"/>
</dbReference>
<dbReference type="STRING" id="1348612.A0A397HRD9"/>
<protein>
    <recommendedName>
        <fullName evidence="2">Protein kinase domain-containing protein</fullName>
    </recommendedName>
</protein>
<reference evidence="3 4" key="1">
    <citation type="submission" date="2018-08" db="EMBL/GenBank/DDBJ databases">
        <title>Genome and evolution of the arbuscular mycorrhizal fungus Diversispora epigaea (formerly Glomus versiforme) and its bacterial endosymbionts.</title>
        <authorList>
            <person name="Sun X."/>
            <person name="Fei Z."/>
            <person name="Harrison M."/>
        </authorList>
    </citation>
    <scope>NUCLEOTIDE SEQUENCE [LARGE SCALE GENOMIC DNA]</scope>
    <source>
        <strain evidence="3 4">IT104</strain>
    </source>
</reference>
<feature type="compositionally biased region" description="Low complexity" evidence="1">
    <location>
        <begin position="489"/>
        <end position="501"/>
    </location>
</feature>
<organism evidence="3 4">
    <name type="scientific">Diversispora epigaea</name>
    <dbReference type="NCBI Taxonomy" id="1348612"/>
    <lineage>
        <taxon>Eukaryota</taxon>
        <taxon>Fungi</taxon>
        <taxon>Fungi incertae sedis</taxon>
        <taxon>Mucoromycota</taxon>
        <taxon>Glomeromycotina</taxon>
        <taxon>Glomeromycetes</taxon>
        <taxon>Diversisporales</taxon>
        <taxon>Diversisporaceae</taxon>
        <taxon>Diversispora</taxon>
    </lineage>
</organism>
<evidence type="ECO:0000259" key="2">
    <source>
        <dbReference type="PROSITE" id="PS50011"/>
    </source>
</evidence>
<feature type="compositionally biased region" description="Low complexity" evidence="1">
    <location>
        <begin position="449"/>
        <end position="466"/>
    </location>
</feature>
<dbReference type="Gene3D" id="3.10.20.90">
    <property type="entry name" value="Phosphatidylinositol 3-kinase Catalytic Subunit, Chain A, domain 1"/>
    <property type="match status" value="1"/>
</dbReference>
<feature type="domain" description="Protein kinase" evidence="2">
    <location>
        <begin position="89"/>
        <end position="339"/>
    </location>
</feature>
<feature type="compositionally biased region" description="Polar residues" evidence="1">
    <location>
        <begin position="472"/>
        <end position="488"/>
    </location>
</feature>
<dbReference type="FunFam" id="1.10.510.10:FF:001565">
    <property type="entry name" value="WNK protein kinase"/>
    <property type="match status" value="1"/>
</dbReference>
<dbReference type="Pfam" id="PF00069">
    <property type="entry name" value="Pkinase"/>
    <property type="match status" value="1"/>
</dbReference>
<dbReference type="Gene3D" id="1.10.510.10">
    <property type="entry name" value="Transferase(Phosphotransferase) domain 1"/>
    <property type="match status" value="1"/>
</dbReference>
<dbReference type="OrthoDB" id="4062651at2759"/>
<evidence type="ECO:0000313" key="4">
    <source>
        <dbReference type="Proteomes" id="UP000266861"/>
    </source>
</evidence>
<dbReference type="InterPro" id="IPR008271">
    <property type="entry name" value="Ser/Thr_kinase_AS"/>
</dbReference>
<evidence type="ECO:0000256" key="1">
    <source>
        <dbReference type="SAM" id="MobiDB-lite"/>
    </source>
</evidence>
<feature type="region of interest" description="Disordered" evidence="1">
    <location>
        <begin position="419"/>
        <end position="504"/>
    </location>
</feature>
<comment type="caution">
    <text evidence="3">The sequence shown here is derived from an EMBL/GenBank/DDBJ whole genome shotgun (WGS) entry which is preliminary data.</text>
</comment>
<dbReference type="PANTHER" id="PTHR13902">
    <property type="entry name" value="SERINE/THREONINE-PROTEIN KINASE WNK WITH NO LYSINE -RELATED"/>
    <property type="match status" value="1"/>
</dbReference>
<name>A0A397HRD9_9GLOM</name>
<dbReference type="Proteomes" id="UP000266861">
    <property type="component" value="Unassembled WGS sequence"/>
</dbReference>
<dbReference type="CDD" id="cd13983">
    <property type="entry name" value="STKc_WNK"/>
    <property type="match status" value="1"/>
</dbReference>
<dbReference type="GO" id="GO:0004672">
    <property type="term" value="F:protein kinase activity"/>
    <property type="evidence" value="ECO:0007669"/>
    <property type="project" value="InterPro"/>
</dbReference>
<dbReference type="PROSITE" id="PS00108">
    <property type="entry name" value="PROTEIN_KINASE_ST"/>
    <property type="match status" value="1"/>
</dbReference>
<accession>A0A397HRD9</accession>
<dbReference type="SMART" id="SM00220">
    <property type="entry name" value="S_TKc"/>
    <property type="match status" value="1"/>
</dbReference>
<dbReference type="InterPro" id="IPR000719">
    <property type="entry name" value="Prot_kinase_dom"/>
</dbReference>
<dbReference type="InterPro" id="IPR050588">
    <property type="entry name" value="WNK_Ser-Thr_kinase"/>
</dbReference>
<proteinExistence type="predicted"/>
<evidence type="ECO:0000313" key="3">
    <source>
        <dbReference type="EMBL" id="RHZ64156.1"/>
    </source>
</evidence>
<feature type="compositionally biased region" description="Basic and acidic residues" evidence="1">
    <location>
        <begin position="419"/>
        <end position="429"/>
    </location>
</feature>
<dbReference type="PROSITE" id="PS50011">
    <property type="entry name" value="PROTEIN_KINASE_DOM"/>
    <property type="match status" value="1"/>
</dbReference>
<dbReference type="Gene3D" id="3.30.200.20">
    <property type="entry name" value="Phosphorylase Kinase, domain 1"/>
    <property type="match status" value="1"/>
</dbReference>